<evidence type="ECO:0000259" key="9">
    <source>
        <dbReference type="PROSITE" id="PS50126"/>
    </source>
</evidence>
<dbReference type="Gene3D" id="2.40.50.140">
    <property type="entry name" value="Nucleic acid-binding proteins"/>
    <property type="match status" value="1"/>
</dbReference>
<dbReference type="InterPro" id="IPR003029">
    <property type="entry name" value="S1_domain"/>
</dbReference>
<dbReference type="InterPro" id="IPR025249">
    <property type="entry name" value="TF_NusA_KH_1st"/>
</dbReference>
<dbReference type="Gene3D" id="3.30.300.20">
    <property type="match status" value="2"/>
</dbReference>
<dbReference type="AlphaFoldDB" id="A0A1G2F8M9"/>
<evidence type="ECO:0000313" key="11">
    <source>
        <dbReference type="Proteomes" id="UP000179099"/>
    </source>
</evidence>
<keyword evidence="2 7" id="KW-0963">Cytoplasm</keyword>
<dbReference type="PROSITE" id="PS50126">
    <property type="entry name" value="S1"/>
    <property type="match status" value="1"/>
</dbReference>
<evidence type="ECO:0000313" key="10">
    <source>
        <dbReference type="EMBL" id="OGZ33978.1"/>
    </source>
</evidence>
<gene>
    <name evidence="7" type="primary">nusA</name>
    <name evidence="10" type="ORF">A2Y98_00730</name>
</gene>
<name>A0A1G2F8M9_9BACT</name>
<dbReference type="InterPro" id="IPR015946">
    <property type="entry name" value="KH_dom-like_a/b"/>
</dbReference>
<feature type="region of interest" description="Disordered" evidence="8">
    <location>
        <begin position="379"/>
        <end position="424"/>
    </location>
</feature>
<dbReference type="SMART" id="SM00316">
    <property type="entry name" value="S1"/>
    <property type="match status" value="1"/>
</dbReference>
<keyword evidence="6 7" id="KW-0804">Transcription</keyword>
<comment type="subunit">
    <text evidence="7">Monomer. Binds directly to the core enzyme of the DNA-dependent RNA polymerase and to nascent RNA.</text>
</comment>
<dbReference type="NCBIfam" id="TIGR01953">
    <property type="entry name" value="NusA"/>
    <property type="match status" value="1"/>
</dbReference>
<proteinExistence type="inferred from homology"/>
<dbReference type="InterPro" id="IPR058582">
    <property type="entry name" value="KH_NusA_2nd"/>
</dbReference>
<evidence type="ECO:0000256" key="7">
    <source>
        <dbReference type="HAMAP-Rule" id="MF_00945"/>
    </source>
</evidence>
<keyword evidence="3 7" id="KW-0889">Transcription antitermination</keyword>
<evidence type="ECO:0000256" key="3">
    <source>
        <dbReference type="ARBA" id="ARBA00022814"/>
    </source>
</evidence>
<dbReference type="HAMAP" id="MF_00945_B">
    <property type="entry name" value="NusA_B"/>
    <property type="match status" value="1"/>
</dbReference>
<dbReference type="Pfam" id="PF00575">
    <property type="entry name" value="S1"/>
    <property type="match status" value="1"/>
</dbReference>
<dbReference type="Gene3D" id="3.30.1480.10">
    <property type="entry name" value="NusA, N-terminal domain"/>
    <property type="match status" value="1"/>
</dbReference>
<dbReference type="CDD" id="cd22529">
    <property type="entry name" value="KH-II_NusA_rpt2"/>
    <property type="match status" value="1"/>
</dbReference>
<evidence type="ECO:0000256" key="6">
    <source>
        <dbReference type="ARBA" id="ARBA00023163"/>
    </source>
</evidence>
<comment type="subcellular location">
    <subcellularLocation>
        <location evidence="7">Cytoplasm</location>
    </subcellularLocation>
</comment>
<dbReference type="GO" id="GO:0006353">
    <property type="term" value="P:DNA-templated transcription termination"/>
    <property type="evidence" value="ECO:0007669"/>
    <property type="project" value="UniProtKB-UniRule"/>
</dbReference>
<keyword evidence="1 7" id="KW-0806">Transcription termination</keyword>
<keyword evidence="5 7" id="KW-0805">Transcription regulation</keyword>
<comment type="caution">
    <text evidence="10">The sequence shown here is derived from an EMBL/GenBank/DDBJ whole genome shotgun (WGS) entry which is preliminary data.</text>
</comment>
<dbReference type="FunFam" id="3.30.300.20:FF:000002">
    <property type="entry name" value="Transcription termination/antitermination protein NusA"/>
    <property type="match status" value="1"/>
</dbReference>
<comment type="similarity">
    <text evidence="7">Belongs to the NusA family.</text>
</comment>
<dbReference type="GO" id="GO:0031564">
    <property type="term" value="P:transcription antitermination"/>
    <property type="evidence" value="ECO:0007669"/>
    <property type="project" value="UniProtKB-UniRule"/>
</dbReference>
<feature type="compositionally biased region" description="Basic and acidic residues" evidence="8">
    <location>
        <begin position="384"/>
        <end position="415"/>
    </location>
</feature>
<dbReference type="InterPro" id="IPR013735">
    <property type="entry name" value="TF_NusA_N"/>
</dbReference>
<dbReference type="SUPFAM" id="SSF50249">
    <property type="entry name" value="Nucleic acid-binding proteins"/>
    <property type="match status" value="1"/>
</dbReference>
<dbReference type="PROSITE" id="PS50084">
    <property type="entry name" value="KH_TYPE_1"/>
    <property type="match status" value="1"/>
</dbReference>
<dbReference type="Pfam" id="PF26594">
    <property type="entry name" value="KH_NusA_2nd"/>
    <property type="match status" value="1"/>
</dbReference>
<dbReference type="PANTHER" id="PTHR22648:SF0">
    <property type="entry name" value="TRANSCRIPTION TERMINATION_ANTITERMINATION PROTEIN NUSA"/>
    <property type="match status" value="1"/>
</dbReference>
<dbReference type="InterPro" id="IPR009019">
    <property type="entry name" value="KH_sf_prok-type"/>
</dbReference>
<comment type="function">
    <text evidence="7">Participates in both transcription termination and antitermination.</text>
</comment>
<keyword evidence="4 7" id="KW-0694">RNA-binding</keyword>
<feature type="domain" description="S1 motif" evidence="9">
    <location>
        <begin position="173"/>
        <end position="237"/>
    </location>
</feature>
<accession>A0A1G2F8M9</accession>
<dbReference type="CDD" id="cd04455">
    <property type="entry name" value="S1_NusA"/>
    <property type="match status" value="1"/>
</dbReference>
<dbReference type="SMART" id="SM00322">
    <property type="entry name" value="KH"/>
    <property type="match status" value="2"/>
</dbReference>
<dbReference type="GO" id="GO:0003700">
    <property type="term" value="F:DNA-binding transcription factor activity"/>
    <property type="evidence" value="ECO:0007669"/>
    <property type="project" value="InterPro"/>
</dbReference>
<dbReference type="STRING" id="1801992.A2Y98_00730"/>
<dbReference type="GO" id="GO:0003723">
    <property type="term" value="F:RNA binding"/>
    <property type="evidence" value="ECO:0007669"/>
    <property type="project" value="UniProtKB-UniRule"/>
</dbReference>
<dbReference type="InterPro" id="IPR030842">
    <property type="entry name" value="TF_NusA_bacterial"/>
</dbReference>
<sequence length="424" mass="47655">MDLQQFSSAIDQICEEKGISKEKVIETIEMAVAAAYKKDYGHKGQNIRAHFDLRTGKVKMYQIKLVVDESMIKSEEEIVREMEAGQTEREIEEKELAEGEIRKVRFNPEKHIMIDEAKKISKKIKPGEETQMDIEAHQDFGRIAAQTAKQVIIQRIREAEREAVYDEYKNKEGQVVSGIVQRLERGAVFVDIGRTIGVIFSEEQIQGEFYRPGQRLRFLILEVQKDPKGSGVLLSRSHPKMIAQLFELEVPEIAAGTVEIKLIAREAGSRSKIAVVSTEEGVDPIGSCVGQRGTRVQAVINELGGEKIDIIEWSENPAKFISNALAPAKVLNVDINVEQKIAQVEVPEDQLSLAIGKKGQNVRLAARLTGWKIDVLTGQGKAVQNEEGKSKESEIAETKEDKKEAKEEKNEEKEPKKKKTKKKK</sequence>
<organism evidence="10 11">
    <name type="scientific">Candidatus Portnoybacteria bacterium RBG_19FT_COMBO_36_7</name>
    <dbReference type="NCBI Taxonomy" id="1801992"/>
    <lineage>
        <taxon>Bacteria</taxon>
        <taxon>Candidatus Portnoyibacteriota</taxon>
    </lineage>
</organism>
<evidence type="ECO:0000256" key="8">
    <source>
        <dbReference type="SAM" id="MobiDB-lite"/>
    </source>
</evidence>
<dbReference type="Pfam" id="PF08529">
    <property type="entry name" value="NusA_N"/>
    <property type="match status" value="1"/>
</dbReference>
<protein>
    <recommendedName>
        <fullName evidence="7">Transcription termination/antitermination protein NusA</fullName>
    </recommendedName>
</protein>
<evidence type="ECO:0000256" key="5">
    <source>
        <dbReference type="ARBA" id="ARBA00023015"/>
    </source>
</evidence>
<dbReference type="GO" id="GO:0005829">
    <property type="term" value="C:cytosol"/>
    <property type="evidence" value="ECO:0007669"/>
    <property type="project" value="TreeGrafter"/>
</dbReference>
<evidence type="ECO:0000256" key="1">
    <source>
        <dbReference type="ARBA" id="ARBA00022472"/>
    </source>
</evidence>
<dbReference type="SUPFAM" id="SSF54814">
    <property type="entry name" value="Prokaryotic type KH domain (KH-domain type II)"/>
    <property type="match status" value="2"/>
</dbReference>
<dbReference type="SUPFAM" id="SSF69705">
    <property type="entry name" value="Transcription factor NusA, N-terminal domain"/>
    <property type="match status" value="1"/>
</dbReference>
<dbReference type="InterPro" id="IPR012340">
    <property type="entry name" value="NA-bd_OB-fold"/>
</dbReference>
<dbReference type="InterPro" id="IPR004087">
    <property type="entry name" value="KH_dom"/>
</dbReference>
<dbReference type="CDD" id="cd02134">
    <property type="entry name" value="KH-II_NusA_rpt1"/>
    <property type="match status" value="1"/>
</dbReference>
<dbReference type="PANTHER" id="PTHR22648">
    <property type="entry name" value="TRANSCRIPTION TERMINATION FACTOR NUSA"/>
    <property type="match status" value="1"/>
</dbReference>
<dbReference type="Pfam" id="PF13184">
    <property type="entry name" value="KH_NusA_1st"/>
    <property type="match status" value="1"/>
</dbReference>
<dbReference type="Proteomes" id="UP000179099">
    <property type="component" value="Unassembled WGS sequence"/>
</dbReference>
<evidence type="ECO:0000256" key="4">
    <source>
        <dbReference type="ARBA" id="ARBA00022884"/>
    </source>
</evidence>
<dbReference type="InterPro" id="IPR036555">
    <property type="entry name" value="NusA_N_sf"/>
</dbReference>
<dbReference type="EMBL" id="MHMW01000021">
    <property type="protein sequence ID" value="OGZ33978.1"/>
    <property type="molecule type" value="Genomic_DNA"/>
</dbReference>
<evidence type="ECO:0000256" key="2">
    <source>
        <dbReference type="ARBA" id="ARBA00022490"/>
    </source>
</evidence>
<reference evidence="10 11" key="1">
    <citation type="journal article" date="2016" name="Nat. Commun.">
        <title>Thousands of microbial genomes shed light on interconnected biogeochemical processes in an aquifer system.</title>
        <authorList>
            <person name="Anantharaman K."/>
            <person name="Brown C.T."/>
            <person name="Hug L.A."/>
            <person name="Sharon I."/>
            <person name="Castelle C.J."/>
            <person name="Probst A.J."/>
            <person name="Thomas B.C."/>
            <person name="Singh A."/>
            <person name="Wilkins M.J."/>
            <person name="Karaoz U."/>
            <person name="Brodie E.L."/>
            <person name="Williams K.H."/>
            <person name="Hubbard S.S."/>
            <person name="Banfield J.F."/>
        </authorList>
    </citation>
    <scope>NUCLEOTIDE SEQUENCE [LARGE SCALE GENOMIC DNA]</scope>
</reference>
<dbReference type="InterPro" id="IPR010213">
    <property type="entry name" value="TF_NusA"/>
</dbReference>
<dbReference type="FunFam" id="3.30.300.20:FF:000005">
    <property type="entry name" value="Transcription termination/antitermination protein NusA"/>
    <property type="match status" value="1"/>
</dbReference>